<keyword evidence="5" id="KW-0997">Cell inner membrane</keyword>
<dbReference type="InterPro" id="IPR051310">
    <property type="entry name" value="MCP_chemotaxis"/>
</dbReference>
<feature type="transmembrane region" description="Helical" evidence="13">
    <location>
        <begin position="187"/>
        <end position="207"/>
    </location>
</feature>
<evidence type="ECO:0000313" key="17">
    <source>
        <dbReference type="Proteomes" id="UP000294489"/>
    </source>
</evidence>
<feature type="domain" description="HAMP" evidence="15">
    <location>
        <begin position="212"/>
        <end position="264"/>
    </location>
</feature>
<dbReference type="Pfam" id="PF00672">
    <property type="entry name" value="HAMP"/>
    <property type="match status" value="1"/>
</dbReference>
<keyword evidence="7 13" id="KW-1133">Transmembrane helix</keyword>
<dbReference type="SMART" id="SM00283">
    <property type="entry name" value="MA"/>
    <property type="match status" value="1"/>
</dbReference>
<evidence type="ECO:0000256" key="13">
    <source>
        <dbReference type="SAM" id="Phobius"/>
    </source>
</evidence>
<evidence type="ECO:0000256" key="12">
    <source>
        <dbReference type="SAM" id="MobiDB-lite"/>
    </source>
</evidence>
<keyword evidence="8 13" id="KW-0472">Membrane</keyword>
<dbReference type="FunFam" id="1.10.287.950:FF:000001">
    <property type="entry name" value="Methyl-accepting chemotaxis sensory transducer"/>
    <property type="match status" value="1"/>
</dbReference>
<protein>
    <submittedName>
        <fullName evidence="16">Methyl-accepting chemotaxis sensory transducer with TarH sensor</fullName>
    </submittedName>
</protein>
<dbReference type="PROSITE" id="PS50885">
    <property type="entry name" value="HAMP"/>
    <property type="match status" value="1"/>
</dbReference>
<dbReference type="GO" id="GO:0004888">
    <property type="term" value="F:transmembrane signaling receptor activity"/>
    <property type="evidence" value="ECO:0007669"/>
    <property type="project" value="InterPro"/>
</dbReference>
<dbReference type="AlphaFoldDB" id="A0A4R8G821"/>
<keyword evidence="9 11" id="KW-0807">Transducer</keyword>
<proteinExistence type="inferred from homology"/>
<evidence type="ECO:0000256" key="9">
    <source>
        <dbReference type="ARBA" id="ARBA00023224"/>
    </source>
</evidence>
<dbReference type="CDD" id="cd06225">
    <property type="entry name" value="HAMP"/>
    <property type="match status" value="1"/>
</dbReference>
<dbReference type="Gene3D" id="1.10.287.950">
    <property type="entry name" value="Methyl-accepting chemotaxis protein"/>
    <property type="match status" value="1"/>
</dbReference>
<dbReference type="InterPro" id="IPR003660">
    <property type="entry name" value="HAMP_dom"/>
</dbReference>
<accession>A0A4R8G821</accession>
<dbReference type="Pfam" id="PF02203">
    <property type="entry name" value="TarH"/>
    <property type="match status" value="1"/>
</dbReference>
<sequence length="543" mass="58541">MHNLSVKRGLTLAFGILVVMVALVSGLGFYSHKISSSNLSELAEINVEQLNSINRAQLNMSQGETRLVKFADFQRRDMPERADGQLVEAQRSFRQVMDRFEQFREVRLPEGSERQPYVDAIIAGYEQAMSEAFIDAVMSGDEETIVDGLEDFRSGYDKFSAAVDDFVHYAEQRGNTLILADEKFSKLADGIGLGLLVLAGLVAFFVIRSVNVYLVRPLAAAVTHCERVADGDLTANIESKGSNEIGQLFAAMGGMQGKLKHLIATLQASSDTVATGAAQISAGSQDLSSRTEQQASALQETASSMEQISSTVRQNTQTSHSANELSTQAASQAEDGIREVEQTVALMQDIERSSDQISEIIQVIDSIAFQTNILALNASVEAARAGEHGRGFAVVASEVRTLATRTAESSQEIHRMISDVNSKIASGSAQAGRSGEKIRDVVAVIHRVSELIGELSMSAQEQEAGITQIGSAVTEMDSVTQQNASLVEQTNAAAASLEQESRRLADLVTHFRLDARAKAALLPVPAAGSPDRATKDEPEWADF</sequence>
<evidence type="ECO:0000256" key="6">
    <source>
        <dbReference type="ARBA" id="ARBA00022692"/>
    </source>
</evidence>
<evidence type="ECO:0000256" key="1">
    <source>
        <dbReference type="ARBA" id="ARBA00004429"/>
    </source>
</evidence>
<evidence type="ECO:0000259" key="14">
    <source>
        <dbReference type="PROSITE" id="PS50111"/>
    </source>
</evidence>
<evidence type="ECO:0000256" key="10">
    <source>
        <dbReference type="ARBA" id="ARBA00029447"/>
    </source>
</evidence>
<name>A0A4R8G821_9GAMM</name>
<comment type="similarity">
    <text evidence="10">Belongs to the methyl-accepting chemotaxis (MCP) protein family.</text>
</comment>
<dbReference type="Pfam" id="PF00015">
    <property type="entry name" value="MCPsignal"/>
    <property type="match status" value="1"/>
</dbReference>
<dbReference type="SUPFAM" id="SSF58104">
    <property type="entry name" value="Methyl-accepting chemotaxis protein (MCP) signaling domain"/>
    <property type="match status" value="1"/>
</dbReference>
<feature type="region of interest" description="Disordered" evidence="12">
    <location>
        <begin position="300"/>
        <end position="334"/>
    </location>
</feature>
<evidence type="ECO:0000256" key="8">
    <source>
        <dbReference type="ARBA" id="ARBA00023136"/>
    </source>
</evidence>
<dbReference type="GO" id="GO:0007165">
    <property type="term" value="P:signal transduction"/>
    <property type="evidence" value="ECO:0007669"/>
    <property type="project" value="UniProtKB-KW"/>
</dbReference>
<keyword evidence="3" id="KW-0488">Methylation</keyword>
<dbReference type="InterPro" id="IPR003122">
    <property type="entry name" value="Tar_rcpt_lig-bd"/>
</dbReference>
<evidence type="ECO:0000259" key="15">
    <source>
        <dbReference type="PROSITE" id="PS50885"/>
    </source>
</evidence>
<dbReference type="GO" id="GO:0006935">
    <property type="term" value="P:chemotaxis"/>
    <property type="evidence" value="ECO:0007669"/>
    <property type="project" value="UniProtKB-KW"/>
</dbReference>
<dbReference type="PROSITE" id="PS50111">
    <property type="entry name" value="CHEMOTAXIS_TRANSDUC_2"/>
    <property type="match status" value="1"/>
</dbReference>
<dbReference type="InterPro" id="IPR004089">
    <property type="entry name" value="MCPsignal_dom"/>
</dbReference>
<evidence type="ECO:0000313" key="16">
    <source>
        <dbReference type="EMBL" id="TDX31562.1"/>
    </source>
</evidence>
<organism evidence="16 17">
    <name type="scientific">Modicisalibacter xianhensis</name>
    <dbReference type="NCBI Taxonomy" id="442341"/>
    <lineage>
        <taxon>Bacteria</taxon>
        <taxon>Pseudomonadati</taxon>
        <taxon>Pseudomonadota</taxon>
        <taxon>Gammaproteobacteria</taxon>
        <taxon>Oceanospirillales</taxon>
        <taxon>Halomonadaceae</taxon>
        <taxon>Modicisalibacter</taxon>
    </lineage>
</organism>
<dbReference type="GO" id="GO:0005886">
    <property type="term" value="C:plasma membrane"/>
    <property type="evidence" value="ECO:0007669"/>
    <property type="project" value="UniProtKB-SubCell"/>
</dbReference>
<dbReference type="EMBL" id="SOEC01000003">
    <property type="protein sequence ID" value="TDX31562.1"/>
    <property type="molecule type" value="Genomic_DNA"/>
</dbReference>
<dbReference type="CDD" id="cd11386">
    <property type="entry name" value="MCP_signal"/>
    <property type="match status" value="1"/>
</dbReference>
<dbReference type="InterPro" id="IPR004090">
    <property type="entry name" value="Chemotax_Me-accpt_rcpt"/>
</dbReference>
<feature type="transmembrane region" description="Helical" evidence="13">
    <location>
        <begin position="12"/>
        <end position="30"/>
    </location>
</feature>
<evidence type="ECO:0000256" key="5">
    <source>
        <dbReference type="ARBA" id="ARBA00022519"/>
    </source>
</evidence>
<keyword evidence="4" id="KW-0145">Chemotaxis</keyword>
<comment type="subcellular location">
    <subcellularLocation>
        <location evidence="1">Cell inner membrane</location>
        <topology evidence="1">Multi-pass membrane protein</topology>
    </subcellularLocation>
</comment>
<keyword evidence="2" id="KW-1003">Cell membrane</keyword>
<reference evidence="16 17" key="1">
    <citation type="submission" date="2019-03" db="EMBL/GenBank/DDBJ databases">
        <title>Freshwater and sediment microbial communities from various areas in North America, analyzing microbe dynamics in response to fracking.</title>
        <authorList>
            <person name="Lamendella R."/>
        </authorList>
    </citation>
    <scope>NUCLEOTIDE SEQUENCE [LARGE SCALE GENOMIC DNA]</scope>
    <source>
        <strain evidence="16 17">6_TX</strain>
    </source>
</reference>
<feature type="compositionally biased region" description="Polar residues" evidence="12">
    <location>
        <begin position="300"/>
        <end position="331"/>
    </location>
</feature>
<dbReference type="PANTHER" id="PTHR43531:SF14">
    <property type="entry name" value="METHYL-ACCEPTING CHEMOTAXIS PROTEIN I-RELATED"/>
    <property type="match status" value="1"/>
</dbReference>
<evidence type="ECO:0000256" key="7">
    <source>
        <dbReference type="ARBA" id="ARBA00022989"/>
    </source>
</evidence>
<evidence type="ECO:0000256" key="11">
    <source>
        <dbReference type="PROSITE-ProRule" id="PRU00284"/>
    </source>
</evidence>
<feature type="domain" description="Methyl-accepting transducer" evidence="14">
    <location>
        <begin position="269"/>
        <end position="498"/>
    </location>
</feature>
<dbReference type="PANTHER" id="PTHR43531">
    <property type="entry name" value="PROTEIN ICFG"/>
    <property type="match status" value="1"/>
</dbReference>
<gene>
    <name evidence="16" type="ORF">DFO67_103160</name>
</gene>
<evidence type="ECO:0000256" key="3">
    <source>
        <dbReference type="ARBA" id="ARBA00022481"/>
    </source>
</evidence>
<evidence type="ECO:0000256" key="4">
    <source>
        <dbReference type="ARBA" id="ARBA00022500"/>
    </source>
</evidence>
<dbReference type="SMART" id="SM00304">
    <property type="entry name" value="HAMP"/>
    <property type="match status" value="1"/>
</dbReference>
<evidence type="ECO:0000256" key="2">
    <source>
        <dbReference type="ARBA" id="ARBA00022475"/>
    </source>
</evidence>
<keyword evidence="6 13" id="KW-0812">Transmembrane</keyword>
<dbReference type="PRINTS" id="PR00260">
    <property type="entry name" value="CHEMTRNSDUCR"/>
</dbReference>
<dbReference type="Proteomes" id="UP000294489">
    <property type="component" value="Unassembled WGS sequence"/>
</dbReference>
<comment type="caution">
    <text evidence="16">The sequence shown here is derived from an EMBL/GenBank/DDBJ whole genome shotgun (WGS) entry which is preliminary data.</text>
</comment>
<dbReference type="RefSeq" id="WP_166670985.1">
    <property type="nucleotide sequence ID" value="NZ_SOEC01000003.1"/>
</dbReference>